<evidence type="ECO:0000313" key="4">
    <source>
        <dbReference type="WBParaSite" id="Hba_00251"/>
    </source>
</evidence>
<reference evidence="4" key="1">
    <citation type="submission" date="2016-11" db="UniProtKB">
        <authorList>
            <consortium name="WormBaseParasite"/>
        </authorList>
    </citation>
    <scope>IDENTIFICATION</scope>
</reference>
<feature type="signal peptide" evidence="2">
    <location>
        <begin position="1"/>
        <end position="17"/>
    </location>
</feature>
<protein>
    <submittedName>
        <fullName evidence="4">Secreted protein</fullName>
    </submittedName>
</protein>
<keyword evidence="2" id="KW-0732">Signal</keyword>
<keyword evidence="1" id="KW-0812">Transmembrane</keyword>
<keyword evidence="1" id="KW-1133">Transmembrane helix</keyword>
<organism evidence="3 4">
    <name type="scientific">Heterorhabditis bacteriophora</name>
    <name type="common">Entomopathogenic nematode worm</name>
    <dbReference type="NCBI Taxonomy" id="37862"/>
    <lineage>
        <taxon>Eukaryota</taxon>
        <taxon>Metazoa</taxon>
        <taxon>Ecdysozoa</taxon>
        <taxon>Nematoda</taxon>
        <taxon>Chromadorea</taxon>
        <taxon>Rhabditida</taxon>
        <taxon>Rhabditina</taxon>
        <taxon>Rhabditomorpha</taxon>
        <taxon>Strongyloidea</taxon>
        <taxon>Heterorhabditidae</taxon>
        <taxon>Heterorhabditis</taxon>
    </lineage>
</organism>
<evidence type="ECO:0000256" key="1">
    <source>
        <dbReference type="SAM" id="Phobius"/>
    </source>
</evidence>
<dbReference type="Proteomes" id="UP000095283">
    <property type="component" value="Unplaced"/>
</dbReference>
<keyword evidence="3" id="KW-1185">Reference proteome</keyword>
<evidence type="ECO:0000256" key="2">
    <source>
        <dbReference type="SAM" id="SignalP"/>
    </source>
</evidence>
<name>A0A1I7W6L8_HETBA</name>
<feature type="chain" id="PRO_5009310562" evidence="2">
    <location>
        <begin position="18"/>
        <end position="172"/>
    </location>
</feature>
<dbReference type="AlphaFoldDB" id="A0A1I7W6L8"/>
<dbReference type="WBParaSite" id="Hba_00251">
    <property type="protein sequence ID" value="Hba_00251"/>
    <property type="gene ID" value="Hba_00251"/>
</dbReference>
<proteinExistence type="predicted"/>
<keyword evidence="1" id="KW-0472">Membrane</keyword>
<accession>A0A1I7W6L8</accession>
<sequence length="172" mass="20043">MAIVFFTNFIRLLLVSLHDMQSPASNSQLQSPSVTCFSSRKQVGRLRKCFAELFNFIISKIKRITQAFAGQVNTHKIILISSCKIAYSLLQASISTFNTFCLYMKLFSGVFVIFLEIYNLNVYYIYTFIYVVLLRELYQHTFAVFGDVYKLVIILNFTIEELRFANFNYMGY</sequence>
<evidence type="ECO:0000313" key="3">
    <source>
        <dbReference type="Proteomes" id="UP000095283"/>
    </source>
</evidence>
<feature type="transmembrane region" description="Helical" evidence="1">
    <location>
        <begin position="106"/>
        <end position="126"/>
    </location>
</feature>